<evidence type="ECO:0000256" key="1">
    <source>
        <dbReference type="SAM" id="SignalP"/>
    </source>
</evidence>
<dbReference type="AlphaFoldDB" id="A0A1U9NMH1"/>
<feature type="signal peptide" evidence="1">
    <location>
        <begin position="1"/>
        <end position="20"/>
    </location>
</feature>
<dbReference type="EMBL" id="CP019791">
    <property type="protein sequence ID" value="AQT69035.1"/>
    <property type="molecule type" value="Genomic_DNA"/>
</dbReference>
<evidence type="ECO:0000313" key="3">
    <source>
        <dbReference type="Proteomes" id="UP000189674"/>
    </source>
</evidence>
<accession>A0A1U9NMH1</accession>
<sequence length="484" mass="55230" precursor="true">MKKKTMMMVGLLIFSGVSFAAAEAREDAELYEWKNGDGMNGVFPHITVMAPGAGSDSEAGVGAMIPWADRLWVIGYVAHIRGENLGLFELKEDMSWRRHPASVTGTFANRFIHWESKQAIIGPHLIDEKGKVRTIEQLSKHRLTATCYHLEKPQAMVYFLTMEGLLFEVNVNTLEVKQLGDLTKKLYVEGIWPHWKGMWSAQGKLVVANNSYGEGEHMGKRHAGRLAEWDGEGEWKILEKNPFVEVSGQTRRGKYGGALFATGWDERSVIMRVLSNGKWKRYRLPKGNHTYDHGWNTEWMRIREAQTERYLMDVFGIFYEMPAIVYDNSVWGVKPICSHLRLIPDFCSWRGFFVMGSDQTEHNVGQPQSGLYFGNIDDLWQMGKPTGWGAVWRKTEIEAGETSDPFLMTGFDKKVLHLAVESEDPMTITVEVDFLGDGMWKEYETFNLEPGGYVHHEFPDAFSAHWVRLKTDGDCKATAQFMYN</sequence>
<evidence type="ECO:0000313" key="2">
    <source>
        <dbReference type="EMBL" id="AQT69035.1"/>
    </source>
</evidence>
<dbReference type="KEGG" id="alus:STSP2_02216"/>
<feature type="chain" id="PRO_5012753016" description="Arylsulfotransferase (ASST)" evidence="1">
    <location>
        <begin position="21"/>
        <end position="484"/>
    </location>
</feature>
<evidence type="ECO:0008006" key="4">
    <source>
        <dbReference type="Google" id="ProtNLM"/>
    </source>
</evidence>
<gene>
    <name evidence="2" type="ORF">STSP2_02216</name>
</gene>
<protein>
    <recommendedName>
        <fullName evidence="4">Arylsulfotransferase (ASST)</fullName>
    </recommendedName>
</protein>
<reference evidence="3" key="1">
    <citation type="submission" date="2017-02" db="EMBL/GenBank/DDBJ databases">
        <title>Comparative genomics and description of representatives of a novel lineage of planctomycetes thriving in anoxic sediments.</title>
        <authorList>
            <person name="Spring S."/>
            <person name="Bunk B."/>
            <person name="Sproer C."/>
        </authorList>
    </citation>
    <scope>NUCLEOTIDE SEQUENCE [LARGE SCALE GENOMIC DNA]</scope>
    <source>
        <strain evidence="3">ST-NAGAB-D1</strain>
    </source>
</reference>
<keyword evidence="3" id="KW-1185">Reference proteome</keyword>
<dbReference type="RefSeq" id="WP_205847870.1">
    <property type="nucleotide sequence ID" value="NZ_CP019791.1"/>
</dbReference>
<organism evidence="2 3">
    <name type="scientific">Anaerohalosphaera lusitana</name>
    <dbReference type="NCBI Taxonomy" id="1936003"/>
    <lineage>
        <taxon>Bacteria</taxon>
        <taxon>Pseudomonadati</taxon>
        <taxon>Planctomycetota</taxon>
        <taxon>Phycisphaerae</taxon>
        <taxon>Sedimentisphaerales</taxon>
        <taxon>Anaerohalosphaeraceae</taxon>
        <taxon>Anaerohalosphaera</taxon>
    </lineage>
</organism>
<proteinExistence type="predicted"/>
<dbReference type="Proteomes" id="UP000189674">
    <property type="component" value="Chromosome"/>
</dbReference>
<name>A0A1U9NMH1_9BACT</name>
<keyword evidence="1" id="KW-0732">Signal</keyword>
<dbReference type="STRING" id="1936003.STSP2_02216"/>